<gene>
    <name evidence="2" type="ORF">NDU88_001098</name>
</gene>
<dbReference type="EMBL" id="JANPWB010000001">
    <property type="protein sequence ID" value="KAJ1213461.1"/>
    <property type="molecule type" value="Genomic_DNA"/>
</dbReference>
<organism evidence="2 3">
    <name type="scientific">Pleurodeles waltl</name>
    <name type="common">Iberian ribbed newt</name>
    <dbReference type="NCBI Taxonomy" id="8319"/>
    <lineage>
        <taxon>Eukaryota</taxon>
        <taxon>Metazoa</taxon>
        <taxon>Chordata</taxon>
        <taxon>Craniata</taxon>
        <taxon>Vertebrata</taxon>
        <taxon>Euteleostomi</taxon>
        <taxon>Amphibia</taxon>
        <taxon>Batrachia</taxon>
        <taxon>Caudata</taxon>
        <taxon>Salamandroidea</taxon>
        <taxon>Salamandridae</taxon>
        <taxon>Pleurodelinae</taxon>
        <taxon>Pleurodeles</taxon>
    </lineage>
</organism>
<name>A0AAV7WL61_PLEWA</name>
<feature type="region of interest" description="Disordered" evidence="1">
    <location>
        <begin position="18"/>
        <end position="87"/>
    </location>
</feature>
<protein>
    <submittedName>
        <fullName evidence="2">Uncharacterized protein</fullName>
    </submittedName>
</protein>
<accession>A0AAV7WL61</accession>
<reference evidence="2" key="1">
    <citation type="journal article" date="2022" name="bioRxiv">
        <title>Sequencing and chromosome-scale assembly of the giantPleurodeles waltlgenome.</title>
        <authorList>
            <person name="Brown T."/>
            <person name="Elewa A."/>
            <person name="Iarovenko S."/>
            <person name="Subramanian E."/>
            <person name="Araus A.J."/>
            <person name="Petzold A."/>
            <person name="Susuki M."/>
            <person name="Suzuki K.-i.T."/>
            <person name="Hayashi T."/>
            <person name="Toyoda A."/>
            <person name="Oliveira C."/>
            <person name="Osipova E."/>
            <person name="Leigh N.D."/>
            <person name="Simon A."/>
            <person name="Yun M.H."/>
        </authorList>
    </citation>
    <scope>NUCLEOTIDE SEQUENCE</scope>
    <source>
        <strain evidence="2">20211129_DDA</strain>
        <tissue evidence="2">Liver</tissue>
    </source>
</reference>
<keyword evidence="3" id="KW-1185">Reference proteome</keyword>
<dbReference type="Proteomes" id="UP001066276">
    <property type="component" value="Chromosome 1_1"/>
</dbReference>
<evidence type="ECO:0000256" key="1">
    <source>
        <dbReference type="SAM" id="MobiDB-lite"/>
    </source>
</evidence>
<proteinExistence type="predicted"/>
<sequence>MTRNVACFKHYLQACHPSRGDLTVPSEAEHTSDGKSDSIAKNPSAVCPGDSTDPATDDHMNFPQSSPRSLMMAESEDPRSTSEISQRGLRSKNLSHVNAATPFSDVFNPYLQLGMFDVALVSYALPDLPPTEQEIDGSAMFCHHLHEMTDLPKCIVF</sequence>
<dbReference type="AlphaFoldDB" id="A0AAV7WL61"/>
<evidence type="ECO:0000313" key="2">
    <source>
        <dbReference type="EMBL" id="KAJ1213461.1"/>
    </source>
</evidence>
<evidence type="ECO:0000313" key="3">
    <source>
        <dbReference type="Proteomes" id="UP001066276"/>
    </source>
</evidence>
<comment type="caution">
    <text evidence="2">The sequence shown here is derived from an EMBL/GenBank/DDBJ whole genome shotgun (WGS) entry which is preliminary data.</text>
</comment>
<feature type="compositionally biased region" description="Basic and acidic residues" evidence="1">
    <location>
        <begin position="27"/>
        <end position="38"/>
    </location>
</feature>